<dbReference type="PANTHER" id="PTHR30126">
    <property type="entry name" value="HTH-TYPE TRANSCRIPTIONAL REGULATOR"/>
    <property type="match status" value="1"/>
</dbReference>
<dbReference type="InterPro" id="IPR037404">
    <property type="entry name" value="IlvY_PBP2"/>
</dbReference>
<keyword evidence="4" id="KW-0804">Transcription</keyword>
<sequence>MDLRDLKTFLHLAESRHFGRSARAMHVSPSTLSRQIQRLEEDLGQPLFVRDNRTVTLTEAGEELRVFAQQTLLQYQQLRHTIDQQGPSLSGELHIFCSVTAAYSHLPPILDRFRAEHPSVEIKLTTGDAADAMEKVVTGEADLAIAGKPEPCRRGGIFHAGESGGVLIAPRCPARCVIRCRLINQTGQPVPFIMADQGPVRRRIELWFRRNKISNPMIYATVGGHEAMVSMVALGCGVALLPEVVLENSPEPVRNRVMILERSDEKTPFELGVCVQKKRLHEPLIEAFWKICRTTNPPKEPERRVIGFVVAIVAQFIQPGFKIRFMIAKLERRQYAPVVGTVAAIMEQRDVPVRTQRVEEAQQRAR</sequence>
<dbReference type="PROSITE" id="PS50931">
    <property type="entry name" value="HTH_LYSR"/>
    <property type="match status" value="1"/>
</dbReference>
<dbReference type="GO" id="GO:0000976">
    <property type="term" value="F:transcription cis-regulatory region binding"/>
    <property type="evidence" value="ECO:0007669"/>
    <property type="project" value="TreeGrafter"/>
</dbReference>
<dbReference type="InterPro" id="IPR036390">
    <property type="entry name" value="WH_DNA-bd_sf"/>
</dbReference>
<reference evidence="6 7" key="1">
    <citation type="submission" date="2018-12" db="EMBL/GenBank/DDBJ databases">
        <authorList>
            <consortium name="Pathogen Informatics"/>
        </authorList>
    </citation>
    <scope>NUCLEOTIDE SEQUENCE [LARGE SCALE GENOMIC DNA]</scope>
    <source>
        <strain evidence="6 7">NCTC9044</strain>
    </source>
</reference>
<keyword evidence="2" id="KW-0805">Transcription regulation</keyword>
<evidence type="ECO:0000313" key="7">
    <source>
        <dbReference type="Proteomes" id="UP000271797"/>
    </source>
</evidence>
<evidence type="ECO:0000256" key="3">
    <source>
        <dbReference type="ARBA" id="ARBA00023125"/>
    </source>
</evidence>
<feature type="domain" description="HTH lysR-type" evidence="5">
    <location>
        <begin position="1"/>
        <end position="58"/>
    </location>
</feature>
<keyword evidence="3 6" id="KW-0238">DNA-binding</keyword>
<dbReference type="FunFam" id="1.10.10.10:FF:000001">
    <property type="entry name" value="LysR family transcriptional regulator"/>
    <property type="match status" value="1"/>
</dbReference>
<protein>
    <submittedName>
        <fullName evidence="6">DNA-binding transcriptional regulator IlvY</fullName>
    </submittedName>
</protein>
<dbReference type="NCBIfam" id="NF008722">
    <property type="entry name" value="PRK11716.1"/>
    <property type="match status" value="1"/>
</dbReference>
<dbReference type="CDD" id="cd08430">
    <property type="entry name" value="PBP2_IlvY"/>
    <property type="match status" value="1"/>
</dbReference>
<dbReference type="GO" id="GO:0003700">
    <property type="term" value="F:DNA-binding transcription factor activity"/>
    <property type="evidence" value="ECO:0007669"/>
    <property type="project" value="InterPro"/>
</dbReference>
<dbReference type="InterPro" id="IPR000847">
    <property type="entry name" value="LysR_HTH_N"/>
</dbReference>
<accession>A0A447X6U0</accession>
<evidence type="ECO:0000313" key="6">
    <source>
        <dbReference type="EMBL" id="VED09822.1"/>
    </source>
</evidence>
<gene>
    <name evidence="6" type="primary">gltC</name>
    <name evidence="6" type="ORF">NCTC9044_02038</name>
</gene>
<dbReference type="Pfam" id="PF00126">
    <property type="entry name" value="HTH_1"/>
    <property type="match status" value="1"/>
</dbReference>
<comment type="similarity">
    <text evidence="1">Belongs to the LysR transcriptional regulatory family.</text>
</comment>
<evidence type="ECO:0000259" key="5">
    <source>
        <dbReference type="PROSITE" id="PS50931"/>
    </source>
</evidence>
<organism evidence="6 7">
    <name type="scientific">Escherichia coli</name>
    <dbReference type="NCBI Taxonomy" id="562"/>
    <lineage>
        <taxon>Bacteria</taxon>
        <taxon>Pseudomonadati</taxon>
        <taxon>Pseudomonadota</taxon>
        <taxon>Gammaproteobacteria</taxon>
        <taxon>Enterobacterales</taxon>
        <taxon>Enterobacteriaceae</taxon>
        <taxon>Escherichia</taxon>
    </lineage>
</organism>
<dbReference type="Gene3D" id="3.40.190.10">
    <property type="entry name" value="Periplasmic binding protein-like II"/>
    <property type="match status" value="2"/>
</dbReference>
<dbReference type="InterPro" id="IPR005119">
    <property type="entry name" value="LysR_subst-bd"/>
</dbReference>
<dbReference type="PANTHER" id="PTHR30126:SF81">
    <property type="entry name" value="HTH-TYPE TRANSCRIPTIONAL REGULATOR ILVY"/>
    <property type="match status" value="1"/>
</dbReference>
<name>A0A447X6U0_ECOLX</name>
<dbReference type="SUPFAM" id="SSF53850">
    <property type="entry name" value="Periplasmic binding protein-like II"/>
    <property type="match status" value="1"/>
</dbReference>
<dbReference type="AlphaFoldDB" id="A0A447X6U0"/>
<dbReference type="InterPro" id="IPR036388">
    <property type="entry name" value="WH-like_DNA-bd_sf"/>
</dbReference>
<dbReference type="EMBL" id="LR134238">
    <property type="protein sequence ID" value="VED09822.1"/>
    <property type="molecule type" value="Genomic_DNA"/>
</dbReference>
<evidence type="ECO:0000256" key="1">
    <source>
        <dbReference type="ARBA" id="ARBA00009437"/>
    </source>
</evidence>
<proteinExistence type="inferred from homology"/>
<dbReference type="Proteomes" id="UP000271797">
    <property type="component" value="Chromosome"/>
</dbReference>
<dbReference type="SUPFAM" id="SSF46785">
    <property type="entry name" value="Winged helix' DNA-binding domain"/>
    <property type="match status" value="1"/>
</dbReference>
<dbReference type="Gene3D" id="1.10.10.10">
    <property type="entry name" value="Winged helix-like DNA-binding domain superfamily/Winged helix DNA-binding domain"/>
    <property type="match status" value="1"/>
</dbReference>
<dbReference type="Pfam" id="PF03466">
    <property type="entry name" value="LysR_substrate"/>
    <property type="match status" value="1"/>
</dbReference>
<evidence type="ECO:0000256" key="2">
    <source>
        <dbReference type="ARBA" id="ARBA00023015"/>
    </source>
</evidence>
<dbReference type="PRINTS" id="PR00039">
    <property type="entry name" value="HTHLYSR"/>
</dbReference>
<evidence type="ECO:0000256" key="4">
    <source>
        <dbReference type="ARBA" id="ARBA00023163"/>
    </source>
</evidence>